<evidence type="ECO:0000259" key="2">
    <source>
        <dbReference type="Pfam" id="PF13193"/>
    </source>
</evidence>
<gene>
    <name evidence="3" type="ORF">SAMN05443248_4760</name>
</gene>
<dbReference type="InterPro" id="IPR020845">
    <property type="entry name" value="AMP-binding_CS"/>
</dbReference>
<dbReference type="InterPro" id="IPR025110">
    <property type="entry name" value="AMP-bd_C"/>
</dbReference>
<dbReference type="EMBL" id="LT670817">
    <property type="protein sequence ID" value="SHH42268.1"/>
    <property type="molecule type" value="Genomic_DNA"/>
</dbReference>
<feature type="domain" description="AMP-dependent synthetase/ligase" evidence="1">
    <location>
        <begin position="39"/>
        <end position="420"/>
    </location>
</feature>
<dbReference type="PANTHER" id="PTHR43201">
    <property type="entry name" value="ACYL-COA SYNTHETASE"/>
    <property type="match status" value="1"/>
</dbReference>
<protein>
    <submittedName>
        <fullName evidence="3">Fatty-acyl-CoA synthase</fullName>
    </submittedName>
</protein>
<proteinExistence type="predicted"/>
<organism evidence="3 4">
    <name type="scientific">Bradyrhizobium erythrophlei</name>
    <dbReference type="NCBI Taxonomy" id="1437360"/>
    <lineage>
        <taxon>Bacteria</taxon>
        <taxon>Pseudomonadati</taxon>
        <taxon>Pseudomonadota</taxon>
        <taxon>Alphaproteobacteria</taxon>
        <taxon>Hyphomicrobiales</taxon>
        <taxon>Nitrobacteraceae</taxon>
        <taxon>Bradyrhizobium</taxon>
    </lineage>
</organism>
<dbReference type="SUPFAM" id="SSF56801">
    <property type="entry name" value="Acetyl-CoA synthetase-like"/>
    <property type="match status" value="1"/>
</dbReference>
<dbReference type="Proteomes" id="UP000189796">
    <property type="component" value="Chromosome I"/>
</dbReference>
<reference evidence="3 4" key="1">
    <citation type="submission" date="2016-11" db="EMBL/GenBank/DDBJ databases">
        <authorList>
            <person name="Jaros S."/>
            <person name="Januszkiewicz K."/>
            <person name="Wedrychowicz H."/>
        </authorList>
    </citation>
    <scope>NUCLEOTIDE SEQUENCE [LARGE SCALE GENOMIC DNA]</scope>
    <source>
        <strain evidence="3 4">GAS138</strain>
    </source>
</reference>
<dbReference type="PANTHER" id="PTHR43201:SF32">
    <property type="entry name" value="2-SUCCINYLBENZOATE--COA LIGASE, CHLOROPLASTIC_PEROXISOMAL"/>
    <property type="match status" value="1"/>
</dbReference>
<dbReference type="Pfam" id="PF13193">
    <property type="entry name" value="AMP-binding_C"/>
    <property type="match status" value="1"/>
</dbReference>
<sequence length="620" mass="65954">MPAFSDYPIATLADVIRFENEKPFAQRYDARCVYDVFVKSAARNPDHTALTMVMTGEDEEKPRLVSYRQLLEGITRAANLFTSIGGSAPGVAYILPSLVETHFTLWGAETAGYAVPINFLLQAQNIAELIEASGATILVTLGPHPQLDIWQKALAVQALIPGLKLIRISVTDAPLPDGVIEFASALAAQDGKVLASGNSRRDDDVAAYFHTGGTTGSPKLVVHTHRNQIVAAFGAAVLYDLGETDNLTNSLPLFHVGGAISVGLSCFLAGSNVIVLSPSGMRNPLMVKNFWRIVARTRATVIGGVPTALSALLNVPVDADISSARYAVTGASMLPRAVGEKFQAMTGKKIHEIIGMTETAGVLAVDPACGESVLGSVGYRIPYTEAVVRRLGADGFLDGPCAPHEIGVLMISGPHVTPGYRDPSHNASLLRDGWLESGDLAYTDEQGRIFIAGRSKDLIIRSGHNIDPVVIESALEAHPAVALAAAVGQPDRYAGELPICYVALQPGAQVTTEELRAFAEPLIAERPAWPKQIVIIEAIPMTSVGKIFKPQLRIDAVQRVVVEEIIKALGIDDFRVDVVAGGKRGVDVTVTLRPAHSAKRSAAEAALQGYLFDCKVNTAG</sequence>
<dbReference type="PROSITE" id="PS00455">
    <property type="entry name" value="AMP_BINDING"/>
    <property type="match status" value="1"/>
</dbReference>
<evidence type="ECO:0000313" key="3">
    <source>
        <dbReference type="EMBL" id="SHH42268.1"/>
    </source>
</evidence>
<feature type="domain" description="AMP-binding enzyme C-terminal" evidence="2">
    <location>
        <begin position="471"/>
        <end position="546"/>
    </location>
</feature>
<dbReference type="Gene3D" id="3.30.300.30">
    <property type="match status" value="1"/>
</dbReference>
<dbReference type="AlphaFoldDB" id="A0A1M5SVH8"/>
<dbReference type="Pfam" id="PF00501">
    <property type="entry name" value="AMP-binding"/>
    <property type="match status" value="1"/>
</dbReference>
<evidence type="ECO:0000313" key="4">
    <source>
        <dbReference type="Proteomes" id="UP000189796"/>
    </source>
</evidence>
<dbReference type="InterPro" id="IPR045851">
    <property type="entry name" value="AMP-bd_C_sf"/>
</dbReference>
<evidence type="ECO:0000259" key="1">
    <source>
        <dbReference type="Pfam" id="PF00501"/>
    </source>
</evidence>
<dbReference type="OrthoDB" id="9803968at2"/>
<dbReference type="RefSeq" id="WP_079603501.1">
    <property type="nucleotide sequence ID" value="NZ_LT670817.1"/>
</dbReference>
<name>A0A1M5SVH8_9BRAD</name>
<dbReference type="NCBIfam" id="NF005714">
    <property type="entry name" value="PRK07529.1"/>
    <property type="match status" value="1"/>
</dbReference>
<dbReference type="GO" id="GO:0031956">
    <property type="term" value="F:medium-chain fatty acid-CoA ligase activity"/>
    <property type="evidence" value="ECO:0007669"/>
    <property type="project" value="TreeGrafter"/>
</dbReference>
<dbReference type="Gene3D" id="3.40.50.12780">
    <property type="entry name" value="N-terminal domain of ligase-like"/>
    <property type="match status" value="1"/>
</dbReference>
<dbReference type="InterPro" id="IPR000873">
    <property type="entry name" value="AMP-dep_synth/lig_dom"/>
</dbReference>
<dbReference type="GO" id="GO:0006631">
    <property type="term" value="P:fatty acid metabolic process"/>
    <property type="evidence" value="ECO:0007669"/>
    <property type="project" value="TreeGrafter"/>
</dbReference>
<dbReference type="InterPro" id="IPR042099">
    <property type="entry name" value="ANL_N_sf"/>
</dbReference>
<accession>A0A1M5SVH8</accession>